<dbReference type="EMBL" id="LUFC02000288">
    <property type="protein sequence ID" value="KAF4499125.1"/>
    <property type="molecule type" value="Genomic_DNA"/>
</dbReference>
<feature type="signal peptide" evidence="2">
    <location>
        <begin position="1"/>
        <end position="18"/>
    </location>
</feature>
<comment type="caution">
    <text evidence="3">The sequence shown here is derived from an EMBL/GenBank/DDBJ whole genome shotgun (WGS) entry which is preliminary data.</text>
</comment>
<dbReference type="AlphaFoldDB" id="A0A9P5BBH6"/>
<feature type="region of interest" description="Disordered" evidence="1">
    <location>
        <begin position="235"/>
        <end position="384"/>
    </location>
</feature>
<feature type="region of interest" description="Disordered" evidence="1">
    <location>
        <begin position="89"/>
        <end position="108"/>
    </location>
</feature>
<evidence type="ECO:0008006" key="5">
    <source>
        <dbReference type="Google" id="ProtNLM"/>
    </source>
</evidence>
<evidence type="ECO:0000256" key="1">
    <source>
        <dbReference type="SAM" id="MobiDB-lite"/>
    </source>
</evidence>
<feature type="compositionally biased region" description="Polar residues" evidence="1">
    <location>
        <begin position="266"/>
        <end position="322"/>
    </location>
</feature>
<accession>A0A9P5BBH6</accession>
<evidence type="ECO:0000256" key="2">
    <source>
        <dbReference type="SAM" id="SignalP"/>
    </source>
</evidence>
<dbReference type="OrthoDB" id="5076029at2759"/>
<proteinExistence type="predicted"/>
<feature type="compositionally biased region" description="Low complexity" evidence="1">
    <location>
        <begin position="668"/>
        <end position="688"/>
    </location>
</feature>
<feature type="chain" id="PRO_5040182751" description="Apple domain-containing protein" evidence="2">
    <location>
        <begin position="19"/>
        <end position="817"/>
    </location>
</feature>
<feature type="compositionally biased region" description="Low complexity" evidence="1">
    <location>
        <begin position="250"/>
        <end position="265"/>
    </location>
</feature>
<protein>
    <recommendedName>
        <fullName evidence="5">Apple domain-containing protein</fullName>
    </recommendedName>
</protein>
<reference evidence="3" key="1">
    <citation type="submission" date="2020-01" db="EMBL/GenBank/DDBJ databases">
        <title>Identification and distribution of gene clusters putatively required for synthesis of sphingolipid metabolism inhibitors in phylogenetically diverse species of the filamentous fungus Fusarium.</title>
        <authorList>
            <person name="Kim H.-S."/>
            <person name="Busman M."/>
            <person name="Brown D.W."/>
            <person name="Divon H."/>
            <person name="Uhlig S."/>
            <person name="Proctor R.H."/>
        </authorList>
    </citation>
    <scope>NUCLEOTIDE SEQUENCE</scope>
    <source>
        <strain evidence="3">NRRL 31653</strain>
    </source>
</reference>
<feature type="compositionally biased region" description="Low complexity" evidence="1">
    <location>
        <begin position="340"/>
        <end position="353"/>
    </location>
</feature>
<organism evidence="3 4">
    <name type="scientific">Fusarium agapanthi</name>
    <dbReference type="NCBI Taxonomy" id="1803897"/>
    <lineage>
        <taxon>Eukaryota</taxon>
        <taxon>Fungi</taxon>
        <taxon>Dikarya</taxon>
        <taxon>Ascomycota</taxon>
        <taxon>Pezizomycotina</taxon>
        <taxon>Sordariomycetes</taxon>
        <taxon>Hypocreomycetidae</taxon>
        <taxon>Hypocreales</taxon>
        <taxon>Nectriaceae</taxon>
        <taxon>Fusarium</taxon>
        <taxon>Fusarium fujikuroi species complex</taxon>
    </lineage>
</organism>
<evidence type="ECO:0000313" key="4">
    <source>
        <dbReference type="Proteomes" id="UP000737391"/>
    </source>
</evidence>
<keyword evidence="2" id="KW-0732">Signal</keyword>
<keyword evidence="4" id="KW-1185">Reference proteome</keyword>
<name>A0A9P5BBH6_9HYPO</name>
<gene>
    <name evidence="3" type="ORF">FAGAP_4718</name>
</gene>
<feature type="region of interest" description="Disordered" evidence="1">
    <location>
        <begin position="668"/>
        <end position="693"/>
    </location>
</feature>
<feature type="compositionally biased region" description="Polar residues" evidence="1">
    <location>
        <begin position="354"/>
        <end position="383"/>
    </location>
</feature>
<sequence length="817" mass="87606">MRSILALAALAAVDFVAGSACKPKSSTTIQSLISSSTDATSSSTATSVVTLPKVRNLATNGNMAEIDPNNPLSVPDWEVEGDARIVGGAGREEPGSTERGCAAMSASNTGNGKRAMGISVSISQSMSNLNLATPYTIRFYYLVVTSPAAINLCQLTGFLGGSVFYQNWVFSTGTAVSWNEVLQAVTPAQVNAPLRIAMNCLMGGGATVLVDSVFISNAVTPQNINDFAVNFGNTGTGANPPLDPPVVGPQKTTSSSSQKVTSTTQLLETTSVPQNQETTSATQKRETTSAPQELETTSTPPAQETTSPTQKPETTSATQEPEATSAAPVQHTGTTGQQNQVTSTQPASQQTSTGNSDVETTSKPASQVQSSTVPVIGTTSTAPEQPFCSKALNGGCWWKRPDNGNDMVNCASRGSWPGSTGQGHLVPRPDNYPLPLSQLWCLGWCSLSPGCKSVAFIPDDRSCRFSEHQVQDADFVPGPDPNVDTESVFYWHDLSCFNCPCNDEPSPTSVALTTQSAEPTDLVKLPAASTCPKSLENGCRWNERSQGGGLTTCQYRGRWPGSDGAGFAVEQPRDYPTAWSQMWCVAWCSLYPGCKSAAWMPNDRSCRFSTHSLSDSDFEMAADPNSDSVEDGIYYWHSLDCMTCPCHDDPTTSLLPTESTTLVRAVTPKPNTPTTVTATTKAVTGTPTSGPVEQPCEWENGQGICYRPFEKEQGPCGGTLMIVNPSQYTKLPLNWKPQITEPVQCAIMCHTNPDCYAWGFEWSSNMNCVLSLGRTEVTQLEVVSSGPQYRWYSHTCWECRDCVTRWNWSWDSLPAGN</sequence>
<dbReference type="Proteomes" id="UP000737391">
    <property type="component" value="Unassembled WGS sequence"/>
</dbReference>
<evidence type="ECO:0000313" key="3">
    <source>
        <dbReference type="EMBL" id="KAF4499125.1"/>
    </source>
</evidence>